<dbReference type="SUPFAM" id="SSF144083">
    <property type="entry name" value="Magnesium transport protein CorA, transmembrane region"/>
    <property type="match status" value="1"/>
</dbReference>
<organism evidence="9 10">
    <name type="scientific">Allomeiothermus silvanus (strain ATCC 700542 / DSM 9946 / NBRC 106475 / NCIMB 13440 / VI-R2)</name>
    <name type="common">Thermus silvanus</name>
    <dbReference type="NCBI Taxonomy" id="526227"/>
    <lineage>
        <taxon>Bacteria</taxon>
        <taxon>Thermotogati</taxon>
        <taxon>Deinococcota</taxon>
        <taxon>Deinococci</taxon>
        <taxon>Thermales</taxon>
        <taxon>Thermaceae</taxon>
        <taxon>Allomeiothermus</taxon>
    </lineage>
</organism>
<dbReference type="AlphaFoldDB" id="D7BAW2"/>
<feature type="transmembrane region" description="Helical" evidence="8">
    <location>
        <begin position="275"/>
        <end position="296"/>
    </location>
</feature>
<evidence type="ECO:0000256" key="6">
    <source>
        <dbReference type="ARBA" id="ARBA00022989"/>
    </source>
</evidence>
<accession>D7BAW2</accession>
<name>D7BAW2_ALLS1</name>
<dbReference type="GO" id="GO:0015087">
    <property type="term" value="F:cobalt ion transmembrane transporter activity"/>
    <property type="evidence" value="ECO:0007669"/>
    <property type="project" value="TreeGrafter"/>
</dbReference>
<keyword evidence="5 8" id="KW-0812">Transmembrane</keyword>
<evidence type="ECO:0000256" key="2">
    <source>
        <dbReference type="ARBA" id="ARBA00009765"/>
    </source>
</evidence>
<keyword evidence="4" id="KW-1003">Cell membrane</keyword>
<dbReference type="PANTHER" id="PTHR46494">
    <property type="entry name" value="CORA FAMILY METAL ION TRANSPORTER (EUROFUNG)"/>
    <property type="match status" value="1"/>
</dbReference>
<dbReference type="InterPro" id="IPR045863">
    <property type="entry name" value="CorA_TM1_TM2"/>
</dbReference>
<evidence type="ECO:0000256" key="7">
    <source>
        <dbReference type="ARBA" id="ARBA00023136"/>
    </source>
</evidence>
<dbReference type="PANTHER" id="PTHR46494:SF1">
    <property type="entry name" value="CORA FAMILY METAL ION TRANSPORTER (EUROFUNG)"/>
    <property type="match status" value="1"/>
</dbReference>
<dbReference type="GO" id="GO:0000287">
    <property type="term" value="F:magnesium ion binding"/>
    <property type="evidence" value="ECO:0007669"/>
    <property type="project" value="TreeGrafter"/>
</dbReference>
<dbReference type="KEGG" id="msv:Mesil_2483"/>
<dbReference type="CDD" id="cd12822">
    <property type="entry name" value="TmCorA-like"/>
    <property type="match status" value="1"/>
</dbReference>
<dbReference type="HOGENOM" id="CLU_007127_0_1_0"/>
<keyword evidence="10" id="KW-1185">Reference proteome</keyword>
<proteinExistence type="inferred from homology"/>
<dbReference type="GO" id="GO:0005886">
    <property type="term" value="C:plasma membrane"/>
    <property type="evidence" value="ECO:0007669"/>
    <property type="project" value="UniProtKB-SubCell"/>
</dbReference>
<evidence type="ECO:0000256" key="8">
    <source>
        <dbReference type="SAM" id="Phobius"/>
    </source>
</evidence>
<dbReference type="GO" id="GO:0050897">
    <property type="term" value="F:cobalt ion binding"/>
    <property type="evidence" value="ECO:0007669"/>
    <property type="project" value="TreeGrafter"/>
</dbReference>
<keyword evidence="3" id="KW-0813">Transport</keyword>
<keyword evidence="7 8" id="KW-0472">Membrane</keyword>
<dbReference type="GO" id="GO:0015095">
    <property type="term" value="F:magnesium ion transmembrane transporter activity"/>
    <property type="evidence" value="ECO:0007669"/>
    <property type="project" value="TreeGrafter"/>
</dbReference>
<sequence>MIRVKRLADGSPCGPLAEGVWVDVEAPTDQELATLKERYTLNPLALEDAREIGHWSRFERYPEHLFLILRTLETPHRPKSRTERVSYFYFPQSQVLLTFRNEPVDYLEQEWKSFYPCSPIVLWQRLLDRGVETFFEYVDNLSDRVEEMEEESLPGDTPTLPRTVLEVRREVLATRRLSSQAREALSHLERLPEIGPDAYLFRDLTDRMMRVYEGLDAARESLSGALEVHLSAQNNKLNQVVQRLTVISTLFLPLTLWTGIYGTNVKLHEYNWPEPFGAIFLWSGLLLIGGSLAWWMKRQGWW</sequence>
<dbReference type="OrthoDB" id="9803416at2"/>
<feature type="transmembrane region" description="Helical" evidence="8">
    <location>
        <begin position="244"/>
        <end position="263"/>
    </location>
</feature>
<dbReference type="SUPFAM" id="SSF143865">
    <property type="entry name" value="CorA soluble domain-like"/>
    <property type="match status" value="1"/>
</dbReference>
<comment type="similarity">
    <text evidence="2">Belongs to the CorA metal ion transporter (MIT) (TC 1.A.35) family.</text>
</comment>
<evidence type="ECO:0000313" key="9">
    <source>
        <dbReference type="EMBL" id="ADH64336.1"/>
    </source>
</evidence>
<dbReference type="RefSeq" id="WP_013158878.1">
    <property type="nucleotide sequence ID" value="NC_014212.1"/>
</dbReference>
<evidence type="ECO:0000313" key="10">
    <source>
        <dbReference type="Proteomes" id="UP000001916"/>
    </source>
</evidence>
<dbReference type="Gene3D" id="1.20.58.340">
    <property type="entry name" value="Magnesium transport protein CorA, transmembrane region"/>
    <property type="match status" value="2"/>
</dbReference>
<dbReference type="InterPro" id="IPR002523">
    <property type="entry name" value="MgTranspt_CorA/ZnTranspt_ZntB"/>
</dbReference>
<dbReference type="InterPro" id="IPR045861">
    <property type="entry name" value="CorA_cytoplasmic_dom"/>
</dbReference>
<dbReference type="EMBL" id="CP002042">
    <property type="protein sequence ID" value="ADH64336.1"/>
    <property type="molecule type" value="Genomic_DNA"/>
</dbReference>
<dbReference type="Gene3D" id="3.30.460.20">
    <property type="entry name" value="CorA soluble domain-like"/>
    <property type="match status" value="1"/>
</dbReference>
<evidence type="ECO:0000256" key="1">
    <source>
        <dbReference type="ARBA" id="ARBA00004651"/>
    </source>
</evidence>
<dbReference type="Proteomes" id="UP000001916">
    <property type="component" value="Chromosome"/>
</dbReference>
<evidence type="ECO:0000256" key="3">
    <source>
        <dbReference type="ARBA" id="ARBA00022448"/>
    </source>
</evidence>
<evidence type="ECO:0000256" key="5">
    <source>
        <dbReference type="ARBA" id="ARBA00022692"/>
    </source>
</evidence>
<keyword evidence="6 8" id="KW-1133">Transmembrane helix</keyword>
<dbReference type="STRING" id="526227.Mesil_2483"/>
<gene>
    <name evidence="9" type="ordered locus">Mesil_2483</name>
</gene>
<reference evidence="9 10" key="1">
    <citation type="journal article" date="2010" name="Stand. Genomic Sci.">
        <title>Complete genome sequence of Meiothermus silvanus type strain (VI-R2).</title>
        <authorList>
            <person name="Sikorski J."/>
            <person name="Tindall B.J."/>
            <person name="Lowry S."/>
            <person name="Lucas S."/>
            <person name="Nolan M."/>
            <person name="Copeland A."/>
            <person name="Glavina Del Rio T."/>
            <person name="Tice H."/>
            <person name="Cheng J.F."/>
            <person name="Han C."/>
            <person name="Pitluck S."/>
            <person name="Liolios K."/>
            <person name="Ivanova N."/>
            <person name="Mavromatis K."/>
            <person name="Mikhailova N."/>
            <person name="Pati A."/>
            <person name="Goodwin L."/>
            <person name="Chen A."/>
            <person name="Palaniappan K."/>
            <person name="Land M."/>
            <person name="Hauser L."/>
            <person name="Chang Y.J."/>
            <person name="Jeffries C.D."/>
            <person name="Rohde M."/>
            <person name="Goker M."/>
            <person name="Woyke T."/>
            <person name="Bristow J."/>
            <person name="Eisen J.A."/>
            <person name="Markowitz V."/>
            <person name="Hugenholtz P."/>
            <person name="Kyrpides N.C."/>
            <person name="Klenk H.P."/>
            <person name="Lapidus A."/>
        </authorList>
    </citation>
    <scope>NUCLEOTIDE SEQUENCE [LARGE SCALE GENOMIC DNA]</scope>
    <source>
        <strain evidence="10">ATCC 700542 / DSM 9946 / VI-R2</strain>
    </source>
</reference>
<evidence type="ECO:0000256" key="4">
    <source>
        <dbReference type="ARBA" id="ARBA00022475"/>
    </source>
</evidence>
<dbReference type="eggNOG" id="COG0598">
    <property type="taxonomic scope" value="Bacteria"/>
</dbReference>
<protein>
    <submittedName>
        <fullName evidence="9">Mg2 transporter protein CorA family protein</fullName>
    </submittedName>
</protein>
<comment type="subcellular location">
    <subcellularLocation>
        <location evidence="1">Cell membrane</location>
        <topology evidence="1">Multi-pass membrane protein</topology>
    </subcellularLocation>
</comment>
<dbReference type="Pfam" id="PF01544">
    <property type="entry name" value="CorA"/>
    <property type="match status" value="1"/>
</dbReference>